<name>A0ACC1J2B9_9FUNG</name>
<reference evidence="1" key="1">
    <citation type="submission" date="2022-07" db="EMBL/GenBank/DDBJ databases">
        <title>Phylogenomic reconstructions and comparative analyses of Kickxellomycotina fungi.</title>
        <authorList>
            <person name="Reynolds N.K."/>
            <person name="Stajich J.E."/>
            <person name="Barry K."/>
            <person name="Grigoriev I.V."/>
            <person name="Crous P."/>
            <person name="Smith M.E."/>
        </authorList>
    </citation>
    <scope>NUCLEOTIDE SEQUENCE</scope>
    <source>
        <strain evidence="1">NRRL 5244</strain>
    </source>
</reference>
<evidence type="ECO:0000313" key="1">
    <source>
        <dbReference type="EMBL" id="KAJ1934774.1"/>
    </source>
</evidence>
<accession>A0ACC1J2B9</accession>
<sequence length="468" mass="51662">MMRNALTKYTHGRYVQARSFYPLVSQGLIDNPDQRITQDIDKLSANLADVLSELIIAPFLVLYYSYKCFAMSGFYGPFSVYVYFILGAIVTRLVMPPIIRNVYLQEREEGNFRFQQVRMREFAESIAFYGGEEKERDAANGALASVVTVQRRLIKKQFWLNFVTQLFSYLGSTVSYIIIAIPIFLGAYDDKSGTELTSIISMNAFVSIYLIYRFSVVIEQAKKLTDVAGFTARIVQMWEELDDIAASATEESGSTNVTAGTAADGIQATDLTVVTPAGVRLVTGLTVDIAPRDSLIITGANGVGKTSVLRTLCGLWRPSGGTITLPYTEGALDVFFLPQTPYIVGGSLREQLTYPGSWGSSLKVCSDRELEDLLEVAGLSHLVGKLQDGVQRDASVFDEQHSVQFWLKVLSPGEQQRVSIARVLFWKPTFAVLDECTSSLDPGAEAALYQAMVDLDITLVSVGHREGL</sequence>
<comment type="caution">
    <text evidence="1">The sequence shown here is derived from an EMBL/GenBank/DDBJ whole genome shotgun (WGS) entry which is preliminary data.</text>
</comment>
<keyword evidence="2" id="KW-1185">Reference proteome</keyword>
<proteinExistence type="predicted"/>
<dbReference type="EMBL" id="JANBPW010004503">
    <property type="protein sequence ID" value="KAJ1934774.1"/>
    <property type="molecule type" value="Genomic_DNA"/>
</dbReference>
<gene>
    <name evidence="1" type="ORF">FBU59_005590</name>
</gene>
<dbReference type="Proteomes" id="UP001150603">
    <property type="component" value="Unassembled WGS sequence"/>
</dbReference>
<protein>
    <submittedName>
        <fullName evidence="1">Uncharacterized protein</fullName>
    </submittedName>
</protein>
<evidence type="ECO:0000313" key="2">
    <source>
        <dbReference type="Proteomes" id="UP001150603"/>
    </source>
</evidence>
<organism evidence="1 2">
    <name type="scientific">Linderina macrospora</name>
    <dbReference type="NCBI Taxonomy" id="4868"/>
    <lineage>
        <taxon>Eukaryota</taxon>
        <taxon>Fungi</taxon>
        <taxon>Fungi incertae sedis</taxon>
        <taxon>Zoopagomycota</taxon>
        <taxon>Kickxellomycotina</taxon>
        <taxon>Kickxellomycetes</taxon>
        <taxon>Kickxellales</taxon>
        <taxon>Kickxellaceae</taxon>
        <taxon>Linderina</taxon>
    </lineage>
</organism>
<feature type="non-terminal residue" evidence="1">
    <location>
        <position position="468"/>
    </location>
</feature>